<sequence length="184" mass="21708">MEIIRKEYEMVDELNKIMAQLAGSHDVQRVKPWVCLKLVHLETSIEFPSGHKLVDWDEQVFQQISKLNHLEYLDIGRPSSVRGHKDGVRGLQLKVRYGMGLLALIKDLHTLHFVDTCQRMDEQDLLWILHQWPNLKSMTRSLHEDEGIRRTLRRLALETAPKLKFSSNKFHDWDWDNDDALDEE</sequence>
<dbReference type="EMBL" id="BQFW01000005">
    <property type="protein sequence ID" value="GJJ71313.1"/>
    <property type="molecule type" value="Genomic_DNA"/>
</dbReference>
<gene>
    <name evidence="1" type="ORF">EMPS_03663</name>
</gene>
<name>A0A9P3H777_9FUNG</name>
<dbReference type="AlphaFoldDB" id="A0A9P3H777"/>
<dbReference type="OrthoDB" id="2449914at2759"/>
<protein>
    <submittedName>
        <fullName evidence="1">Uncharacterized protein</fullName>
    </submittedName>
</protein>
<evidence type="ECO:0000313" key="1">
    <source>
        <dbReference type="EMBL" id="GJJ71313.1"/>
    </source>
</evidence>
<organism evidence="1 2">
    <name type="scientific">Entomortierella parvispora</name>
    <dbReference type="NCBI Taxonomy" id="205924"/>
    <lineage>
        <taxon>Eukaryota</taxon>
        <taxon>Fungi</taxon>
        <taxon>Fungi incertae sedis</taxon>
        <taxon>Mucoromycota</taxon>
        <taxon>Mortierellomycotina</taxon>
        <taxon>Mortierellomycetes</taxon>
        <taxon>Mortierellales</taxon>
        <taxon>Mortierellaceae</taxon>
        <taxon>Entomortierella</taxon>
    </lineage>
</organism>
<proteinExistence type="predicted"/>
<evidence type="ECO:0000313" key="2">
    <source>
        <dbReference type="Proteomes" id="UP000827284"/>
    </source>
</evidence>
<comment type="caution">
    <text evidence="1">The sequence shown here is derived from an EMBL/GenBank/DDBJ whole genome shotgun (WGS) entry which is preliminary data.</text>
</comment>
<keyword evidence="2" id="KW-1185">Reference proteome</keyword>
<reference evidence="1" key="2">
    <citation type="journal article" date="2022" name="Microbiol. Resour. Announc.">
        <title>Whole-Genome Sequence of Entomortierella parvispora E1425, a Mucoromycotan Fungus Associated with Burkholderiaceae-Related Endosymbiotic Bacteria.</title>
        <authorList>
            <person name="Herlambang A."/>
            <person name="Guo Y."/>
            <person name="Takashima Y."/>
            <person name="Narisawa K."/>
            <person name="Ohta H."/>
            <person name="Nishizawa T."/>
        </authorList>
    </citation>
    <scope>NUCLEOTIDE SEQUENCE</scope>
    <source>
        <strain evidence="1">E1425</strain>
    </source>
</reference>
<accession>A0A9P3H777</accession>
<dbReference type="Proteomes" id="UP000827284">
    <property type="component" value="Unassembled WGS sequence"/>
</dbReference>
<reference evidence="1" key="1">
    <citation type="submission" date="2021-11" db="EMBL/GenBank/DDBJ databases">
        <authorList>
            <person name="Herlambang A."/>
            <person name="Guo Y."/>
            <person name="Takashima Y."/>
            <person name="Nishizawa T."/>
        </authorList>
    </citation>
    <scope>NUCLEOTIDE SEQUENCE</scope>
    <source>
        <strain evidence="1">E1425</strain>
    </source>
</reference>